<dbReference type="SUPFAM" id="SSF56281">
    <property type="entry name" value="Metallo-hydrolase/oxidoreductase"/>
    <property type="match status" value="1"/>
</dbReference>
<evidence type="ECO:0000313" key="8">
    <source>
        <dbReference type="EMBL" id="SBW19249.1"/>
    </source>
</evidence>
<evidence type="ECO:0000256" key="3">
    <source>
        <dbReference type="ARBA" id="ARBA00022801"/>
    </source>
</evidence>
<evidence type="ECO:0000256" key="1">
    <source>
        <dbReference type="ARBA" id="ARBA00022714"/>
    </source>
</evidence>
<dbReference type="Gene3D" id="3.60.15.10">
    <property type="entry name" value="Ribonuclease Z/Hydroxyacylglutathione hydrolase-like"/>
    <property type="match status" value="1"/>
</dbReference>
<keyword evidence="1" id="KW-0001">2Fe-2S</keyword>
<protein>
    <recommendedName>
        <fullName evidence="7">Rieske domain-containing protein</fullName>
    </recommendedName>
</protein>
<organism evidence="8 9">
    <name type="scientific">Candidatus Protofrankia californiensis</name>
    <dbReference type="NCBI Taxonomy" id="1839754"/>
    <lineage>
        <taxon>Bacteria</taxon>
        <taxon>Bacillati</taxon>
        <taxon>Actinomycetota</taxon>
        <taxon>Actinomycetes</taxon>
        <taxon>Frankiales</taxon>
        <taxon>Frankiaceae</taxon>
        <taxon>Protofrankia</taxon>
    </lineage>
</organism>
<evidence type="ECO:0000256" key="4">
    <source>
        <dbReference type="ARBA" id="ARBA00023004"/>
    </source>
</evidence>
<keyword evidence="5" id="KW-0411">Iron-sulfur</keyword>
<sequence>MPTAAAQKRSIDYIGHAGFVVRHDEFRLLIDPWFHPAFLESWFPFPDNGHLLGPVAAGSYDALYVSHTHTDHFDRTLLRMLPRSLPVLCAAFRSRELLREMRDLGFSDITVLGHGESVPLSPGIQVTMLLDTSHKEDSALLVELDGFRFLDLNDCHPKLTELPRNVDLLTAQFSGAMWYPNCYSYPRSVMRDKVVQVRSGLLDTLVRTVAATDARAYVPCAGPPVFLDPLLRVHNDRDKTIFPHWEDVAAPFAEAAPQVEIVNVQPGDRIDIVGGKPVTIAASSPAPTDVADYARRRSAQWSAHEQRPDTPVSTIELDAYFSRLIRRNRPLLENYQRDLTILSGTREWTVMIRPVPPHPAVVEGRPPASEAGDGTSGDAATTGDPSGSYELRVPPRVLRAIVDGEATWEEALLSMRIELRRDPDLFDVTLMGLLRYGETPVVTWQLRRDSSVSDETIVRDGLRIQRYCPHAGEDLADAAIIDGVLECPRHHWAWDLATGRCVRGGTWPLSVSPAE</sequence>
<dbReference type="GO" id="GO:0004497">
    <property type="term" value="F:monooxygenase activity"/>
    <property type="evidence" value="ECO:0007669"/>
    <property type="project" value="UniProtKB-ARBA"/>
</dbReference>
<dbReference type="GO" id="GO:0016705">
    <property type="term" value="F:oxidoreductase activity, acting on paired donors, with incorporation or reduction of molecular oxygen"/>
    <property type="evidence" value="ECO:0007669"/>
    <property type="project" value="UniProtKB-ARBA"/>
</dbReference>
<evidence type="ECO:0000259" key="7">
    <source>
        <dbReference type="PROSITE" id="PS51296"/>
    </source>
</evidence>
<dbReference type="Proteomes" id="UP000199013">
    <property type="component" value="Unassembled WGS sequence"/>
</dbReference>
<evidence type="ECO:0000256" key="2">
    <source>
        <dbReference type="ARBA" id="ARBA00022723"/>
    </source>
</evidence>
<feature type="region of interest" description="Disordered" evidence="6">
    <location>
        <begin position="358"/>
        <end position="390"/>
    </location>
</feature>
<keyword evidence="4" id="KW-0408">Iron</keyword>
<dbReference type="AlphaFoldDB" id="A0A1C3NUX3"/>
<dbReference type="GO" id="GO:0016787">
    <property type="term" value="F:hydrolase activity"/>
    <property type="evidence" value="ECO:0007669"/>
    <property type="project" value="UniProtKB-KW"/>
</dbReference>
<dbReference type="InterPro" id="IPR017941">
    <property type="entry name" value="Rieske_2Fe-2S"/>
</dbReference>
<dbReference type="PANTHER" id="PTHR43546:SF9">
    <property type="entry name" value="L-ASCORBATE-6-PHOSPHATE LACTONASE ULAG-RELATED"/>
    <property type="match status" value="1"/>
</dbReference>
<dbReference type="EMBL" id="FLUV01000462">
    <property type="protein sequence ID" value="SBW19249.1"/>
    <property type="molecule type" value="Genomic_DNA"/>
</dbReference>
<keyword evidence="3" id="KW-0378">Hydrolase</keyword>
<dbReference type="UniPathway" id="UPA00628"/>
<reference evidence="9" key="1">
    <citation type="submission" date="2016-02" db="EMBL/GenBank/DDBJ databases">
        <authorList>
            <person name="Wibberg D."/>
        </authorList>
    </citation>
    <scope>NUCLEOTIDE SEQUENCE [LARGE SCALE GENOMIC DNA]</scope>
</reference>
<keyword evidence="9" id="KW-1185">Reference proteome</keyword>
<dbReference type="PROSITE" id="PS51296">
    <property type="entry name" value="RIESKE"/>
    <property type="match status" value="1"/>
</dbReference>
<name>A0A1C3NUX3_9ACTN</name>
<dbReference type="InterPro" id="IPR050114">
    <property type="entry name" value="UPF0173_UPF0282_UlaG_hydrolase"/>
</dbReference>
<evidence type="ECO:0000256" key="6">
    <source>
        <dbReference type="SAM" id="MobiDB-lite"/>
    </source>
</evidence>
<dbReference type="Pfam" id="PF00355">
    <property type="entry name" value="Rieske"/>
    <property type="match status" value="1"/>
</dbReference>
<evidence type="ECO:0000256" key="5">
    <source>
        <dbReference type="ARBA" id="ARBA00023014"/>
    </source>
</evidence>
<feature type="domain" description="Rieske" evidence="7">
    <location>
        <begin position="464"/>
        <end position="515"/>
    </location>
</feature>
<accession>A0A1C3NUX3</accession>
<evidence type="ECO:0000313" key="9">
    <source>
        <dbReference type="Proteomes" id="UP000199013"/>
    </source>
</evidence>
<dbReference type="Gene3D" id="2.102.10.10">
    <property type="entry name" value="Rieske [2Fe-2S] iron-sulphur domain"/>
    <property type="match status" value="1"/>
</dbReference>
<proteinExistence type="predicted"/>
<dbReference type="InterPro" id="IPR036922">
    <property type="entry name" value="Rieske_2Fe-2S_sf"/>
</dbReference>
<dbReference type="SUPFAM" id="SSF50022">
    <property type="entry name" value="ISP domain"/>
    <property type="match status" value="1"/>
</dbReference>
<keyword evidence="2" id="KW-0479">Metal-binding</keyword>
<dbReference type="GO" id="GO:0006054">
    <property type="term" value="P:N-acetylneuraminate metabolic process"/>
    <property type="evidence" value="ECO:0007669"/>
    <property type="project" value="UniProtKB-UniPathway"/>
</dbReference>
<dbReference type="PANTHER" id="PTHR43546">
    <property type="entry name" value="UPF0173 METAL-DEPENDENT HYDROLASE MJ1163-RELATED"/>
    <property type="match status" value="1"/>
</dbReference>
<dbReference type="Pfam" id="PF13483">
    <property type="entry name" value="Lactamase_B_3"/>
    <property type="match status" value="1"/>
</dbReference>
<feature type="compositionally biased region" description="Low complexity" evidence="6">
    <location>
        <begin position="371"/>
        <end position="384"/>
    </location>
</feature>
<dbReference type="GO" id="GO:0046872">
    <property type="term" value="F:metal ion binding"/>
    <property type="evidence" value="ECO:0007669"/>
    <property type="project" value="UniProtKB-KW"/>
</dbReference>
<dbReference type="InterPro" id="IPR036866">
    <property type="entry name" value="RibonucZ/Hydroxyglut_hydro"/>
</dbReference>
<gene>
    <name evidence="8" type="ORF">FDG2_1112</name>
</gene>
<dbReference type="GO" id="GO:0051537">
    <property type="term" value="F:2 iron, 2 sulfur cluster binding"/>
    <property type="evidence" value="ECO:0007669"/>
    <property type="project" value="UniProtKB-KW"/>
</dbReference>